<dbReference type="GO" id="GO:0016791">
    <property type="term" value="F:phosphatase activity"/>
    <property type="evidence" value="ECO:0007669"/>
    <property type="project" value="TreeGrafter"/>
</dbReference>
<keyword evidence="4" id="KW-0378">Hydrolase</keyword>
<dbReference type="PANTHER" id="PTHR31126">
    <property type="entry name" value="TYROSINE-PROTEIN PHOSPHATASE"/>
    <property type="match status" value="1"/>
</dbReference>
<reference evidence="11" key="1">
    <citation type="journal article" date="2021" name="Nat. Commun.">
        <title>Genetic determinants of endophytism in the Arabidopsis root mycobiome.</title>
        <authorList>
            <person name="Mesny F."/>
            <person name="Miyauchi S."/>
            <person name="Thiergart T."/>
            <person name="Pickel B."/>
            <person name="Atanasova L."/>
            <person name="Karlsson M."/>
            <person name="Huettel B."/>
            <person name="Barry K.W."/>
            <person name="Haridas S."/>
            <person name="Chen C."/>
            <person name="Bauer D."/>
            <person name="Andreopoulos W."/>
            <person name="Pangilinan J."/>
            <person name="LaButti K."/>
            <person name="Riley R."/>
            <person name="Lipzen A."/>
            <person name="Clum A."/>
            <person name="Drula E."/>
            <person name="Henrissat B."/>
            <person name="Kohler A."/>
            <person name="Grigoriev I.V."/>
            <person name="Martin F.M."/>
            <person name="Hacquard S."/>
        </authorList>
    </citation>
    <scope>NUCLEOTIDE SEQUENCE</scope>
    <source>
        <strain evidence="11">MPI-SDFR-AT-0117</strain>
    </source>
</reference>
<feature type="transmembrane region" description="Helical" evidence="9">
    <location>
        <begin position="276"/>
        <end position="294"/>
    </location>
</feature>
<organism evidence="11 12">
    <name type="scientific">Plectosphaerella plurivora</name>
    <dbReference type="NCBI Taxonomy" id="936078"/>
    <lineage>
        <taxon>Eukaryota</taxon>
        <taxon>Fungi</taxon>
        <taxon>Dikarya</taxon>
        <taxon>Ascomycota</taxon>
        <taxon>Pezizomycotina</taxon>
        <taxon>Sordariomycetes</taxon>
        <taxon>Hypocreomycetidae</taxon>
        <taxon>Glomerellales</taxon>
        <taxon>Plectosphaerellaceae</taxon>
        <taxon>Plectosphaerella</taxon>
    </lineage>
</organism>
<feature type="region of interest" description="Disordered" evidence="8">
    <location>
        <begin position="1"/>
        <end position="64"/>
    </location>
</feature>
<dbReference type="Pfam" id="PF03162">
    <property type="entry name" value="Y_phosphatase2"/>
    <property type="match status" value="1"/>
</dbReference>
<evidence type="ECO:0000256" key="8">
    <source>
        <dbReference type="SAM" id="MobiDB-lite"/>
    </source>
</evidence>
<evidence type="ECO:0000256" key="3">
    <source>
        <dbReference type="ARBA" id="ARBA00022490"/>
    </source>
</evidence>
<dbReference type="SUPFAM" id="SSF52799">
    <property type="entry name" value="(Phosphotyrosine protein) phosphatases II"/>
    <property type="match status" value="1"/>
</dbReference>
<name>A0A9P9ACH3_9PEZI</name>
<keyword evidence="9" id="KW-0812">Transmembrane</keyword>
<evidence type="ECO:0000259" key="10">
    <source>
        <dbReference type="PROSITE" id="PS50054"/>
    </source>
</evidence>
<dbReference type="GO" id="GO:0005737">
    <property type="term" value="C:cytoplasm"/>
    <property type="evidence" value="ECO:0007669"/>
    <property type="project" value="UniProtKB-SubCell"/>
</dbReference>
<comment type="catalytic activity">
    <reaction evidence="6">
        <text>5-diphospho-1D-myo-inositol 1,2,3,4,6-pentakisphosphate + H2O = 1D-myo-inositol hexakisphosphate + phosphate + H(+)</text>
        <dbReference type="Rhea" id="RHEA:22384"/>
        <dbReference type="ChEBI" id="CHEBI:15377"/>
        <dbReference type="ChEBI" id="CHEBI:15378"/>
        <dbReference type="ChEBI" id="CHEBI:43474"/>
        <dbReference type="ChEBI" id="CHEBI:58130"/>
        <dbReference type="ChEBI" id="CHEBI:58628"/>
        <dbReference type="EC" id="3.6.1.52"/>
    </reaction>
    <physiologicalReaction direction="left-to-right" evidence="6">
        <dbReference type="Rhea" id="RHEA:22385"/>
    </physiologicalReaction>
</comment>
<feature type="domain" description="Tyrosine-protein phosphatase" evidence="10">
    <location>
        <begin position="116"/>
        <end position="264"/>
    </location>
</feature>
<dbReference type="InterPro" id="IPR029021">
    <property type="entry name" value="Prot-tyrosine_phosphatase-like"/>
</dbReference>
<dbReference type="EMBL" id="JAGSXJ010000002">
    <property type="protein sequence ID" value="KAH6695400.1"/>
    <property type="molecule type" value="Genomic_DNA"/>
</dbReference>
<dbReference type="PROSITE" id="PS00383">
    <property type="entry name" value="TYR_PHOSPHATASE_1"/>
    <property type="match status" value="1"/>
</dbReference>
<keyword evidence="12" id="KW-1185">Reference proteome</keyword>
<comment type="subcellular location">
    <subcellularLocation>
        <location evidence="1">Cytoplasm</location>
    </subcellularLocation>
</comment>
<keyword evidence="3" id="KW-0963">Cytoplasm</keyword>
<dbReference type="OrthoDB" id="6375174at2759"/>
<keyword evidence="9" id="KW-1133">Transmembrane helix</keyword>
<evidence type="ECO:0000256" key="6">
    <source>
        <dbReference type="ARBA" id="ARBA00047342"/>
    </source>
</evidence>
<accession>A0A9P9ACH3</accession>
<dbReference type="Gene3D" id="3.90.190.10">
    <property type="entry name" value="Protein tyrosine phosphatase superfamily"/>
    <property type="match status" value="1"/>
</dbReference>
<gene>
    <name evidence="11" type="ORF">F5X68DRAFT_272766</name>
</gene>
<evidence type="ECO:0000256" key="4">
    <source>
        <dbReference type="ARBA" id="ARBA00022801"/>
    </source>
</evidence>
<dbReference type="GO" id="GO:0052840">
    <property type="term" value="F:inositol diphosphate tetrakisphosphate diphosphatase activity"/>
    <property type="evidence" value="ECO:0007669"/>
    <property type="project" value="TreeGrafter"/>
</dbReference>
<dbReference type="PROSITE" id="PS50054">
    <property type="entry name" value="TYR_PHOSPHATASE_DUAL"/>
    <property type="match status" value="1"/>
</dbReference>
<dbReference type="InterPro" id="IPR016130">
    <property type="entry name" value="Tyr_Pase_AS"/>
</dbReference>
<sequence>MASKRSGRTYQDEGQHTDVKDRRQSRPLKQEDGPRDERTDSKSSSSRGSRDSSTSPDTVADMSLNEKMVVSVEAKTSDAVPTSGRLPTFIDSELLLKMSSAPMVQYPVPAEGRPYNFGVVVPGVYRSSYPKPQDFSYMQKLGLKTVVTLGRKDEPDHEYADFMAATGIRHHIIDMKGTKKESIPIRTMKDILRIVLDQQHYPLMIHCNHGKHRTGCVVAVVRKVSGWKVDLILDEYRTYAAPKVRDCDLDYISSFELSQLSNLFVQEANTRFRTRTFYRATIFTCAVLVIWALTSRQITLPPTDGSL</sequence>
<dbReference type="FunFam" id="3.90.190.10:FF:000035">
    <property type="entry name" value="Tyrosine phosphatase, putative"/>
    <property type="match status" value="1"/>
</dbReference>
<feature type="compositionally biased region" description="Basic and acidic residues" evidence="8">
    <location>
        <begin position="10"/>
        <end position="41"/>
    </location>
</feature>
<proteinExistence type="inferred from homology"/>
<evidence type="ECO:0000256" key="1">
    <source>
        <dbReference type="ARBA" id="ARBA00004496"/>
    </source>
</evidence>
<dbReference type="AlphaFoldDB" id="A0A9P9ACH3"/>
<evidence type="ECO:0000313" key="12">
    <source>
        <dbReference type="Proteomes" id="UP000770015"/>
    </source>
</evidence>
<dbReference type="InterPro" id="IPR004861">
    <property type="entry name" value="Siw14-like"/>
</dbReference>
<comment type="catalytic activity">
    <reaction evidence="7">
        <text>1,5-bis(diphospho)-1D-myo-inositol 2,3,4,6-tetrakisphosphate + H2O = 1-diphospho-1D-myo-inositol 2,3,4,5,6-pentakisphosphate + phosphate + 2 H(+)</text>
        <dbReference type="Rhea" id="RHEA:79699"/>
        <dbReference type="ChEBI" id="CHEBI:15377"/>
        <dbReference type="ChEBI" id="CHEBI:15378"/>
        <dbReference type="ChEBI" id="CHEBI:43474"/>
        <dbReference type="ChEBI" id="CHEBI:74946"/>
        <dbReference type="ChEBI" id="CHEBI:77983"/>
        <dbReference type="EC" id="3.6.1.52"/>
    </reaction>
    <physiologicalReaction direction="left-to-right" evidence="7">
        <dbReference type="Rhea" id="RHEA:79700"/>
    </physiologicalReaction>
</comment>
<comment type="caution">
    <text evidence="11">The sequence shown here is derived from an EMBL/GenBank/DDBJ whole genome shotgun (WGS) entry which is preliminary data.</text>
</comment>
<dbReference type="EC" id="3.6.1.52" evidence="2"/>
<dbReference type="Proteomes" id="UP000770015">
    <property type="component" value="Unassembled WGS sequence"/>
</dbReference>
<comment type="similarity">
    <text evidence="5">Belongs to the protein-tyrosine phosphatase family. Atypical dual-specificity phosphatase Siw14-like subfamily.</text>
</comment>
<keyword evidence="9" id="KW-0472">Membrane</keyword>
<evidence type="ECO:0000313" key="11">
    <source>
        <dbReference type="EMBL" id="KAH6695400.1"/>
    </source>
</evidence>
<evidence type="ECO:0000256" key="7">
    <source>
        <dbReference type="ARBA" id="ARBA00047927"/>
    </source>
</evidence>
<feature type="compositionally biased region" description="Low complexity" evidence="8">
    <location>
        <begin position="42"/>
        <end position="58"/>
    </location>
</feature>
<evidence type="ECO:0000256" key="2">
    <source>
        <dbReference type="ARBA" id="ARBA00012527"/>
    </source>
</evidence>
<dbReference type="InterPro" id="IPR020422">
    <property type="entry name" value="TYR_PHOSPHATASE_DUAL_dom"/>
</dbReference>
<protein>
    <recommendedName>
        <fullName evidence="2">diphosphoinositol-polyphosphate diphosphatase</fullName>
        <ecNumber evidence="2">3.6.1.52</ecNumber>
    </recommendedName>
</protein>
<evidence type="ECO:0000256" key="9">
    <source>
        <dbReference type="SAM" id="Phobius"/>
    </source>
</evidence>
<dbReference type="PANTHER" id="PTHR31126:SF48">
    <property type="entry name" value="INOSITOL PHOSPHATASE SIW14"/>
    <property type="match status" value="1"/>
</dbReference>
<evidence type="ECO:0000256" key="5">
    <source>
        <dbReference type="ARBA" id="ARBA00044949"/>
    </source>
</evidence>